<dbReference type="AlphaFoldDB" id="A0A941DQC7"/>
<comment type="caution">
    <text evidence="5">The sequence shown here is derived from an EMBL/GenBank/DDBJ whole genome shotgun (WGS) entry which is preliminary data.</text>
</comment>
<dbReference type="Gene3D" id="1.10.10.60">
    <property type="entry name" value="Homeodomain-like"/>
    <property type="match status" value="2"/>
</dbReference>
<dbReference type="InterPro" id="IPR015813">
    <property type="entry name" value="Pyrv/PenolPyrv_kinase-like_dom"/>
</dbReference>
<dbReference type="PROSITE" id="PS01124">
    <property type="entry name" value="HTH_ARAC_FAMILY_2"/>
    <property type="match status" value="1"/>
</dbReference>
<evidence type="ECO:0000259" key="4">
    <source>
        <dbReference type="PROSITE" id="PS01124"/>
    </source>
</evidence>
<dbReference type="GO" id="GO:0016787">
    <property type="term" value="F:hydrolase activity"/>
    <property type="evidence" value="ECO:0007669"/>
    <property type="project" value="UniProtKB-KW"/>
</dbReference>
<dbReference type="InterPro" id="IPR051353">
    <property type="entry name" value="Tobamovirus_resist_UPF0261"/>
</dbReference>
<evidence type="ECO:0000256" key="2">
    <source>
        <dbReference type="ARBA" id="ARBA00023125"/>
    </source>
</evidence>
<dbReference type="Proteomes" id="UP000675284">
    <property type="component" value="Unassembled WGS sequence"/>
</dbReference>
<dbReference type="Pfam" id="PF12833">
    <property type="entry name" value="HTH_18"/>
    <property type="match status" value="1"/>
</dbReference>
<keyword evidence="3" id="KW-0804">Transcription</keyword>
<dbReference type="EMBL" id="JAGSOT010000006">
    <property type="protein sequence ID" value="MBR7795024.1"/>
    <property type="molecule type" value="Genomic_DNA"/>
</dbReference>
<evidence type="ECO:0000313" key="5">
    <source>
        <dbReference type="EMBL" id="MBR7795024.1"/>
    </source>
</evidence>
<accession>A0A941DQC7</accession>
<dbReference type="PRINTS" id="PR00032">
    <property type="entry name" value="HTHARAC"/>
</dbReference>
<gene>
    <name evidence="5" type="ORF">KCX74_03090</name>
</gene>
<dbReference type="PANTHER" id="PTHR31862">
    <property type="entry name" value="UPF0261 DOMAIN PROTEIN (AFU_ORTHOLOGUE AFUA_1G10120)"/>
    <property type="match status" value="1"/>
</dbReference>
<dbReference type="InterPro" id="IPR020449">
    <property type="entry name" value="Tscrpt_reg_AraC-type_HTH"/>
</dbReference>
<evidence type="ECO:0000313" key="6">
    <source>
        <dbReference type="Proteomes" id="UP000675284"/>
    </source>
</evidence>
<protein>
    <submittedName>
        <fullName evidence="5">Phosphoenolpyruvate hydrolase family protein</fullName>
    </submittedName>
</protein>
<dbReference type="InterPro" id="IPR009057">
    <property type="entry name" value="Homeodomain-like_sf"/>
</dbReference>
<dbReference type="InterPro" id="IPR009215">
    <property type="entry name" value="TIM-br_IGPS-like"/>
</dbReference>
<reference evidence="5" key="1">
    <citation type="submission" date="2021-04" db="EMBL/GenBank/DDBJ databases">
        <title>Isolation and polyphasic classification of algal microorganism.</title>
        <authorList>
            <person name="Wang S."/>
        </authorList>
    </citation>
    <scope>NUCLEOTIDE SEQUENCE</scope>
    <source>
        <strain evidence="5">720a</strain>
    </source>
</reference>
<keyword evidence="2" id="KW-0238">DNA-binding</keyword>
<name>A0A941DQC7_9BACI</name>
<dbReference type="InterPro" id="IPR013785">
    <property type="entry name" value="Aldolase_TIM"/>
</dbReference>
<evidence type="ECO:0000256" key="3">
    <source>
        <dbReference type="ARBA" id="ARBA00023163"/>
    </source>
</evidence>
<dbReference type="PROSITE" id="PS00041">
    <property type="entry name" value="HTH_ARAC_FAMILY_1"/>
    <property type="match status" value="1"/>
</dbReference>
<keyword evidence="6" id="KW-1185">Reference proteome</keyword>
<dbReference type="Gene3D" id="3.20.20.70">
    <property type="entry name" value="Aldolase class I"/>
    <property type="match status" value="1"/>
</dbReference>
<dbReference type="GO" id="GO:0003700">
    <property type="term" value="F:DNA-binding transcription factor activity"/>
    <property type="evidence" value="ECO:0007669"/>
    <property type="project" value="InterPro"/>
</dbReference>
<dbReference type="InterPro" id="IPR018060">
    <property type="entry name" value="HTH_AraC"/>
</dbReference>
<dbReference type="SUPFAM" id="SSF51621">
    <property type="entry name" value="Phosphoenolpyruvate/pyruvate domain"/>
    <property type="match status" value="1"/>
</dbReference>
<dbReference type="PANTHER" id="PTHR31862:SF1">
    <property type="entry name" value="UPF0261 DOMAIN PROTEIN (AFU_ORTHOLOGUE AFUA_1G10120)"/>
    <property type="match status" value="1"/>
</dbReference>
<dbReference type="SMART" id="SM00342">
    <property type="entry name" value="HTH_ARAC"/>
    <property type="match status" value="1"/>
</dbReference>
<keyword evidence="5" id="KW-0378">Hydrolase</keyword>
<dbReference type="GO" id="GO:0043565">
    <property type="term" value="F:sequence-specific DNA binding"/>
    <property type="evidence" value="ECO:0007669"/>
    <property type="project" value="InterPro"/>
</dbReference>
<evidence type="ECO:0000256" key="1">
    <source>
        <dbReference type="ARBA" id="ARBA00023015"/>
    </source>
</evidence>
<keyword evidence="1" id="KW-0805">Transcription regulation</keyword>
<dbReference type="Pfam" id="PF09370">
    <property type="entry name" value="PEP_hydrolase"/>
    <property type="match status" value="1"/>
</dbReference>
<dbReference type="InterPro" id="IPR018062">
    <property type="entry name" value="HTH_AraC-typ_CS"/>
</dbReference>
<proteinExistence type="predicted"/>
<dbReference type="SUPFAM" id="SSF46689">
    <property type="entry name" value="Homeodomain-like"/>
    <property type="match status" value="2"/>
</dbReference>
<dbReference type="RefSeq" id="WP_026682233.1">
    <property type="nucleotide sequence ID" value="NZ_BAAACY010000145.1"/>
</dbReference>
<organism evidence="5 6">
    <name type="scientific">Virgibacillus salarius</name>
    <dbReference type="NCBI Taxonomy" id="447199"/>
    <lineage>
        <taxon>Bacteria</taxon>
        <taxon>Bacillati</taxon>
        <taxon>Bacillota</taxon>
        <taxon>Bacilli</taxon>
        <taxon>Bacillales</taxon>
        <taxon>Bacillaceae</taxon>
        <taxon>Virgibacillus</taxon>
    </lineage>
</organism>
<feature type="domain" description="HTH araC/xylS-type" evidence="4">
    <location>
        <begin position="297"/>
        <end position="395"/>
    </location>
</feature>
<sequence>MESVKEKILDNLYKQLKTKNHIIGVATGSGLTAKYAEQGGADFILALSSGRFRQMGVSSLAGFMPYANSNSVVMDFALKELLPVIKKIPTIFGLFATDPTINLEAYIKKIQDHGFAGINNYPTLGLIDGDFREALEEQGISYQREVEAIRIASQRGLFTVAFVFNESQAKAMLQAGADIICVHLGLTTGGILGAKQIQSLQSAKRIAIAIFSVCNQFNRPVIKMVYGGPVNKPIDVQFMYDGTDINGYIGGSVFERIPAEQLIMKITKSFKQTYDVKYEEFMQKIINGFSSKQDYIAFIKDYISTHYMEQITLNDLASILNLSRTYLSTLFKGEMGISFVNYLINFRLNRAIEIMYEKDLPFSTISEMVGYPNYTQFSKIFKKRYGLSPKQYKKQTLGQNKRT</sequence>